<dbReference type="OrthoDB" id="988868at2759"/>
<gene>
    <name evidence="1" type="ORF">Goshw_025859</name>
</gene>
<evidence type="ECO:0000313" key="1">
    <source>
        <dbReference type="EMBL" id="MBA0876014.1"/>
    </source>
</evidence>
<proteinExistence type="predicted"/>
<accession>A0A7J9MYP1</accession>
<organism evidence="1 2">
    <name type="scientific">Gossypium schwendimanii</name>
    <name type="common">Cotton</name>
    <dbReference type="NCBI Taxonomy" id="34291"/>
    <lineage>
        <taxon>Eukaryota</taxon>
        <taxon>Viridiplantae</taxon>
        <taxon>Streptophyta</taxon>
        <taxon>Embryophyta</taxon>
        <taxon>Tracheophyta</taxon>
        <taxon>Spermatophyta</taxon>
        <taxon>Magnoliopsida</taxon>
        <taxon>eudicotyledons</taxon>
        <taxon>Gunneridae</taxon>
        <taxon>Pentapetalae</taxon>
        <taxon>rosids</taxon>
        <taxon>malvids</taxon>
        <taxon>Malvales</taxon>
        <taxon>Malvaceae</taxon>
        <taxon>Malvoideae</taxon>
        <taxon>Gossypium</taxon>
    </lineage>
</organism>
<comment type="caution">
    <text evidence="1">The sequence shown here is derived from an EMBL/GenBank/DDBJ whole genome shotgun (WGS) entry which is preliminary data.</text>
</comment>
<sequence length="52" mass="6072">MGLHSPGPFNLLIEEPYATIFSMRFRIIFMEVESRWAGYKTHSRSEGIINLK</sequence>
<keyword evidence="2" id="KW-1185">Reference proteome</keyword>
<dbReference type="EMBL" id="JABFAF010263474">
    <property type="protein sequence ID" value="MBA0876014.1"/>
    <property type="molecule type" value="Genomic_DNA"/>
</dbReference>
<name>A0A7J9MYP1_GOSSC</name>
<dbReference type="Proteomes" id="UP000593576">
    <property type="component" value="Unassembled WGS sequence"/>
</dbReference>
<reference evidence="1 2" key="1">
    <citation type="journal article" date="2019" name="Genome Biol. Evol.">
        <title>Insights into the evolution of the New World diploid cottons (Gossypium, subgenus Houzingenia) based on genome sequencing.</title>
        <authorList>
            <person name="Grover C.E."/>
            <person name="Arick M.A. 2nd"/>
            <person name="Thrash A."/>
            <person name="Conover J.L."/>
            <person name="Sanders W.S."/>
            <person name="Peterson D.G."/>
            <person name="Frelichowski J.E."/>
            <person name="Scheffler J.A."/>
            <person name="Scheffler B.E."/>
            <person name="Wendel J.F."/>
        </authorList>
    </citation>
    <scope>NUCLEOTIDE SEQUENCE [LARGE SCALE GENOMIC DNA]</scope>
    <source>
        <strain evidence="1">1</strain>
        <tissue evidence="1">Leaf</tissue>
    </source>
</reference>
<dbReference type="AlphaFoldDB" id="A0A7J9MYP1"/>
<reference evidence="1" key="2">
    <citation type="submission" date="2020-04" db="EMBL/GenBank/DDBJ databases">
        <authorList>
            <person name="Grover C.E."/>
            <person name="Arick M.A. II"/>
            <person name="Thrash A."/>
            <person name="Conover J.L."/>
            <person name="Sanders W.S."/>
            <person name="Peterson D.G."/>
            <person name="Scheffler J.A."/>
            <person name="Scheffler B.E."/>
            <person name="Wendel J.F."/>
        </authorList>
    </citation>
    <scope>NUCLEOTIDE SEQUENCE</scope>
    <source>
        <strain evidence="1">1</strain>
        <tissue evidence="1">Leaf</tissue>
    </source>
</reference>
<protein>
    <submittedName>
        <fullName evidence="1">Uncharacterized protein</fullName>
    </submittedName>
</protein>
<evidence type="ECO:0000313" key="2">
    <source>
        <dbReference type="Proteomes" id="UP000593576"/>
    </source>
</evidence>
<dbReference type="EMBL" id="JABFAF010263474">
    <property type="protein sequence ID" value="MBA0876016.1"/>
    <property type="molecule type" value="Genomic_DNA"/>
</dbReference>